<name>A0A0A0NGI3_STRRN</name>
<dbReference type="EMBL" id="QYCY01000001">
    <property type="protein sequence ID" value="RLV80586.1"/>
    <property type="molecule type" value="Genomic_DNA"/>
</dbReference>
<gene>
    <name evidence="1" type="ORF">D3C57_119415</name>
</gene>
<accession>A0A0A0NGI3</accession>
<reference evidence="1 2" key="1">
    <citation type="journal article" date="2018" name="J. Biol. Chem.">
        <title>Discovery of the actinoplanic acid pathway in Streptomyces rapamycinicus reveals a genetically conserved synergism with rapamycin.</title>
        <authorList>
            <person name="Mrak P."/>
            <person name="Krastel P."/>
            <person name="Pivk Lukancic P."/>
            <person name="Tao J."/>
            <person name="Pistorius D."/>
            <person name="Moore C.M."/>
        </authorList>
    </citation>
    <scope>NUCLEOTIDE SEQUENCE [LARGE SCALE GENOMIC DNA]</scope>
    <source>
        <strain evidence="1 2">NRRL 5491</strain>
    </source>
</reference>
<dbReference type="Proteomes" id="UP000281594">
    <property type="component" value="Unassembled WGS sequence"/>
</dbReference>
<dbReference type="HOGENOM" id="CLU_173371_0_0_11"/>
<comment type="caution">
    <text evidence="1">The sequence shown here is derived from an EMBL/GenBank/DDBJ whole genome shotgun (WGS) entry which is preliminary data.</text>
</comment>
<dbReference type="KEGG" id="src:M271_24180"/>
<proteinExistence type="predicted"/>
<evidence type="ECO:0000313" key="2">
    <source>
        <dbReference type="Proteomes" id="UP000281594"/>
    </source>
</evidence>
<dbReference type="eggNOG" id="ENOG50330HT">
    <property type="taxonomic scope" value="Bacteria"/>
</dbReference>
<evidence type="ECO:0000313" key="1">
    <source>
        <dbReference type="EMBL" id="RLV80586.1"/>
    </source>
</evidence>
<dbReference type="RefSeq" id="WP_020869775.1">
    <property type="nucleotide sequence ID" value="NC_022785.1"/>
</dbReference>
<organism evidence="1 2">
    <name type="scientific">Streptomyces rapamycinicus (strain ATCC 29253 / DSM 41530 / NRRL 5491 / AYB-994)</name>
    <name type="common">Streptomyces hygroscopicus (strain ATCC 29253)</name>
    <dbReference type="NCBI Taxonomy" id="1343740"/>
    <lineage>
        <taxon>Bacteria</taxon>
        <taxon>Bacillati</taxon>
        <taxon>Actinomycetota</taxon>
        <taxon>Actinomycetes</taxon>
        <taxon>Kitasatosporales</taxon>
        <taxon>Streptomycetaceae</taxon>
        <taxon>Streptomyces</taxon>
        <taxon>Streptomyces violaceusniger group</taxon>
    </lineage>
</organism>
<sequence>MVNMNVDRETLRELADAGNETALDRLADLADTVGDIQELSELLDEGCMHAGYLLTRRAAAACDLRELQRISDAGYEEAEKELSRLLNEQPDDRRN</sequence>
<dbReference type="AlphaFoldDB" id="A0A0A0NGI3"/>
<protein>
    <submittedName>
        <fullName evidence="1">Uncharacterized protein</fullName>
    </submittedName>
</protein>